<dbReference type="EMBL" id="BSVB01000001">
    <property type="protein sequence ID" value="GMA94628.1"/>
    <property type="molecule type" value="Genomic_DNA"/>
</dbReference>
<gene>
    <name evidence="3" type="ORF">GCM10025881_14520</name>
</gene>
<dbReference type="GO" id="GO:0016740">
    <property type="term" value="F:transferase activity"/>
    <property type="evidence" value="ECO:0007669"/>
    <property type="project" value="UniProtKB-KW"/>
</dbReference>
<evidence type="ECO:0000256" key="1">
    <source>
        <dbReference type="ARBA" id="ARBA00006739"/>
    </source>
</evidence>
<proteinExistence type="inferred from homology"/>
<reference evidence="4" key="1">
    <citation type="journal article" date="2019" name="Int. J. Syst. Evol. Microbiol.">
        <title>The Global Catalogue of Microorganisms (GCM) 10K type strain sequencing project: providing services to taxonomists for standard genome sequencing and annotation.</title>
        <authorList>
            <consortium name="The Broad Institute Genomics Platform"/>
            <consortium name="The Broad Institute Genome Sequencing Center for Infectious Disease"/>
            <person name="Wu L."/>
            <person name="Ma J."/>
        </authorList>
    </citation>
    <scope>NUCLEOTIDE SEQUENCE [LARGE SCALE GENOMIC DNA]</scope>
    <source>
        <strain evidence="4">NBRC 108894</strain>
    </source>
</reference>
<organism evidence="3 4">
    <name type="scientific">Pseudolysinimonas kribbensis</name>
    <dbReference type="NCBI Taxonomy" id="433641"/>
    <lineage>
        <taxon>Bacteria</taxon>
        <taxon>Bacillati</taxon>
        <taxon>Actinomycetota</taxon>
        <taxon>Actinomycetes</taxon>
        <taxon>Micrococcales</taxon>
        <taxon>Microbacteriaceae</taxon>
        <taxon>Pseudolysinimonas</taxon>
    </lineage>
</organism>
<comment type="similarity">
    <text evidence="1">Belongs to the glycosyltransferase 2 family.</text>
</comment>
<feature type="domain" description="Glycosyltransferase 2-like" evidence="2">
    <location>
        <begin position="7"/>
        <end position="152"/>
    </location>
</feature>
<dbReference type="SUPFAM" id="SSF53448">
    <property type="entry name" value="Nucleotide-diphospho-sugar transferases"/>
    <property type="match status" value="1"/>
</dbReference>
<protein>
    <submittedName>
        <fullName evidence="3">Glycosyl transferase</fullName>
    </submittedName>
</protein>
<evidence type="ECO:0000313" key="3">
    <source>
        <dbReference type="EMBL" id="GMA94628.1"/>
    </source>
</evidence>
<evidence type="ECO:0000259" key="2">
    <source>
        <dbReference type="Pfam" id="PF00535"/>
    </source>
</evidence>
<dbReference type="RefSeq" id="WP_284253529.1">
    <property type="nucleotide sequence ID" value="NZ_BAAAQO010000002.1"/>
</dbReference>
<dbReference type="Pfam" id="PF00535">
    <property type="entry name" value="Glycos_transf_2"/>
    <property type="match status" value="1"/>
</dbReference>
<dbReference type="Gene3D" id="3.90.550.10">
    <property type="entry name" value="Spore Coat Polysaccharide Biosynthesis Protein SpsA, Chain A"/>
    <property type="match status" value="1"/>
</dbReference>
<comment type="caution">
    <text evidence="3">The sequence shown here is derived from an EMBL/GenBank/DDBJ whole genome shotgun (WGS) entry which is preliminary data.</text>
</comment>
<dbReference type="InterPro" id="IPR050256">
    <property type="entry name" value="Glycosyltransferase_2"/>
</dbReference>
<keyword evidence="4" id="KW-1185">Reference proteome</keyword>
<dbReference type="InterPro" id="IPR029044">
    <property type="entry name" value="Nucleotide-diphossugar_trans"/>
</dbReference>
<dbReference type="PANTHER" id="PTHR48090:SF7">
    <property type="entry name" value="RFBJ PROTEIN"/>
    <property type="match status" value="1"/>
</dbReference>
<sequence>MSACVDVVLPCLDEAAALPGVLAALPRGYRAIVVDNGSRDSSVEVAAAAGAVVVREERRGYGAAVHAGLVAATAEVVAVLDADGSLDPGLLPAAVALLDTADLVLGRRRPVSRAAWPAPQRLSNELLAWRLRRRLGIAVHDVPPFRVFRREPMLGLGLTDRRSGYPLETLVAATRAGWRIAELDVPYRPRIGRSKVSGDLRGAISAVRDMTAQLRAAGA</sequence>
<evidence type="ECO:0000313" key="4">
    <source>
        <dbReference type="Proteomes" id="UP001157034"/>
    </source>
</evidence>
<keyword evidence="3" id="KW-0808">Transferase</keyword>
<dbReference type="Proteomes" id="UP001157034">
    <property type="component" value="Unassembled WGS sequence"/>
</dbReference>
<accession>A0ABQ6K2E9</accession>
<dbReference type="InterPro" id="IPR001173">
    <property type="entry name" value="Glyco_trans_2-like"/>
</dbReference>
<name>A0ABQ6K2E9_9MICO</name>
<dbReference type="PANTHER" id="PTHR48090">
    <property type="entry name" value="UNDECAPRENYL-PHOSPHATE 4-DEOXY-4-FORMAMIDO-L-ARABINOSE TRANSFERASE-RELATED"/>
    <property type="match status" value="1"/>
</dbReference>